<keyword evidence="8" id="KW-1185">Reference proteome</keyword>
<dbReference type="PANTHER" id="PTHR16932">
    <property type="entry name" value="INTERFERON ALPHA-INDUCIBLE PROTEIN 27"/>
    <property type="match status" value="1"/>
</dbReference>
<evidence type="ECO:0000313" key="7">
    <source>
        <dbReference type="EMBL" id="OPJ71765.1"/>
    </source>
</evidence>
<keyword evidence="3 6" id="KW-0812">Transmembrane</keyword>
<dbReference type="GO" id="GO:0031966">
    <property type="term" value="C:mitochondrial membrane"/>
    <property type="evidence" value="ECO:0007669"/>
    <property type="project" value="TreeGrafter"/>
</dbReference>
<comment type="caution">
    <text evidence="7">The sequence shown here is derived from an EMBL/GenBank/DDBJ whole genome shotgun (WGS) entry which is preliminary data.</text>
</comment>
<proteinExistence type="inferred from homology"/>
<organism evidence="7 8">
    <name type="scientific">Patagioenas fasciata monilis</name>
    <dbReference type="NCBI Taxonomy" id="372326"/>
    <lineage>
        <taxon>Eukaryota</taxon>
        <taxon>Metazoa</taxon>
        <taxon>Chordata</taxon>
        <taxon>Craniata</taxon>
        <taxon>Vertebrata</taxon>
        <taxon>Euteleostomi</taxon>
        <taxon>Archelosauria</taxon>
        <taxon>Archosauria</taxon>
        <taxon>Dinosauria</taxon>
        <taxon>Saurischia</taxon>
        <taxon>Theropoda</taxon>
        <taxon>Coelurosauria</taxon>
        <taxon>Aves</taxon>
        <taxon>Neognathae</taxon>
        <taxon>Neoaves</taxon>
        <taxon>Columbimorphae</taxon>
        <taxon>Columbiformes</taxon>
        <taxon>Columbidae</taxon>
        <taxon>Patagioenas</taxon>
    </lineage>
</organism>
<protein>
    <submittedName>
        <fullName evidence="7">Interferon alpha-inducible protein 27-like protein 2 isoform B</fullName>
    </submittedName>
</protein>
<dbReference type="InterPro" id="IPR038213">
    <property type="entry name" value="IFI6/IFI27-like_sf"/>
</dbReference>
<dbReference type="GO" id="GO:0097193">
    <property type="term" value="P:intrinsic apoptotic signaling pathway"/>
    <property type="evidence" value="ECO:0007669"/>
    <property type="project" value="TreeGrafter"/>
</dbReference>
<evidence type="ECO:0000256" key="1">
    <source>
        <dbReference type="ARBA" id="ARBA00004141"/>
    </source>
</evidence>
<dbReference type="InterPro" id="IPR009311">
    <property type="entry name" value="IFI6/IFI27-like"/>
</dbReference>
<accession>A0A1V4JI94</accession>
<feature type="transmembrane region" description="Helical" evidence="6">
    <location>
        <begin position="12"/>
        <end position="33"/>
    </location>
</feature>
<reference evidence="7 8" key="1">
    <citation type="submission" date="2016-02" db="EMBL/GenBank/DDBJ databases">
        <title>Band-tailed pigeon sequencing and assembly.</title>
        <authorList>
            <person name="Soares A.E."/>
            <person name="Novak B.J."/>
            <person name="Rice E.S."/>
            <person name="O'Connell B."/>
            <person name="Chang D."/>
            <person name="Weber S."/>
            <person name="Shapiro B."/>
        </authorList>
    </citation>
    <scope>NUCLEOTIDE SEQUENCE [LARGE SCALE GENOMIC DNA]</scope>
    <source>
        <strain evidence="7">BTP2013</strain>
        <tissue evidence="7">Blood</tissue>
    </source>
</reference>
<evidence type="ECO:0000256" key="5">
    <source>
        <dbReference type="ARBA" id="ARBA00023136"/>
    </source>
</evidence>
<evidence type="ECO:0000256" key="4">
    <source>
        <dbReference type="ARBA" id="ARBA00022989"/>
    </source>
</evidence>
<evidence type="ECO:0000256" key="6">
    <source>
        <dbReference type="SAM" id="Phobius"/>
    </source>
</evidence>
<feature type="transmembrane region" description="Helical" evidence="6">
    <location>
        <begin position="77"/>
        <end position="105"/>
    </location>
</feature>
<dbReference type="Gene3D" id="6.10.110.10">
    <property type="match status" value="1"/>
</dbReference>
<gene>
    <name evidence="7" type="primary">IFI27L2</name>
    <name evidence="7" type="ORF">AV530_020042</name>
</gene>
<evidence type="ECO:0000313" key="8">
    <source>
        <dbReference type="Proteomes" id="UP000190648"/>
    </source>
</evidence>
<keyword evidence="4 6" id="KW-1133">Transmembrane helix</keyword>
<dbReference type="EMBL" id="LSYS01007350">
    <property type="protein sequence ID" value="OPJ71765.1"/>
    <property type="molecule type" value="Genomic_DNA"/>
</dbReference>
<dbReference type="AlphaFoldDB" id="A0A1V4JI94"/>
<comment type="similarity">
    <text evidence="2">Belongs to the IFI6/IFI27 family.</text>
</comment>
<keyword evidence="5 6" id="KW-0472">Membrane</keyword>
<dbReference type="GO" id="GO:0001836">
    <property type="term" value="P:release of cytochrome c from mitochondria"/>
    <property type="evidence" value="ECO:0007669"/>
    <property type="project" value="TreeGrafter"/>
</dbReference>
<comment type="subcellular location">
    <subcellularLocation>
        <location evidence="1">Membrane</location>
        <topology evidence="1">Multi-pass membrane protein</topology>
    </subcellularLocation>
</comment>
<dbReference type="Pfam" id="PF06140">
    <property type="entry name" value="Ifi-6-16"/>
    <property type="match status" value="1"/>
</dbReference>
<evidence type="ECO:0000256" key="3">
    <source>
        <dbReference type="ARBA" id="ARBA00022692"/>
    </source>
</evidence>
<evidence type="ECO:0000256" key="2">
    <source>
        <dbReference type="ARBA" id="ARBA00007262"/>
    </source>
</evidence>
<sequence length="263" mass="26928">MALAKSLKKAGLCSSVWAALAVVIGTLIAVAVIRAPTLPPVLIRPAGRVVAGLFRFRHHFGATGSATAMENIARMTIGAAVGAGLLLVGIPLAIGALGFTSAGIAAGSVAAKMMSAAAIANGGGVAAGSTVAVLQSIGAAGMSLGAKIGLGTLGSAAVPRLPSYELQIRLSNECIEPNKALSAPWSSASDLHGSSSIYWRQWRSRKAVVYLFFSSDGATGVHPADKSETIAQGTKDSYGDCYQNPKILQVQRRFWDPGTELVL</sequence>
<dbReference type="Proteomes" id="UP000190648">
    <property type="component" value="Unassembled WGS sequence"/>
</dbReference>
<name>A0A1V4JI94_PATFA</name>
<dbReference type="PANTHER" id="PTHR16932:SF18">
    <property type="entry name" value="INTERFERON, ALPHA-INDUCIBLE PROTEIN 27-LIKE 2"/>
    <property type="match status" value="1"/>
</dbReference>